<keyword evidence="3" id="KW-1185">Reference proteome</keyword>
<dbReference type="InterPro" id="IPR015421">
    <property type="entry name" value="PyrdxlP-dep_Trfase_major"/>
</dbReference>
<proteinExistence type="predicted"/>
<comment type="caution">
    <text evidence="2">The sequence shown here is derived from an EMBL/GenBank/DDBJ whole genome shotgun (WGS) entry which is preliminary data.</text>
</comment>
<dbReference type="Gene3D" id="3.40.640.10">
    <property type="entry name" value="Type I PLP-dependent aspartate aminotransferase-like (Major domain)"/>
    <property type="match status" value="1"/>
</dbReference>
<dbReference type="InterPro" id="IPR004839">
    <property type="entry name" value="Aminotransferase_I/II_large"/>
</dbReference>
<dbReference type="EMBL" id="FCOB02000012">
    <property type="protein sequence ID" value="SAK66409.1"/>
    <property type="molecule type" value="Genomic_DNA"/>
</dbReference>
<evidence type="ECO:0000313" key="2">
    <source>
        <dbReference type="EMBL" id="SAK66409.1"/>
    </source>
</evidence>
<sequence>MALSSLSPTPVNLRALCKRVPVKAISSCRNLQNPTVTTMSLERRMKLVDVARRHGVAIIEDDAYGPLVAQRLPTIASLCPELTYHISATSKTLAPGLRLGYLLSPRDNAALCAEAVRTTPRRPGDNRGGAACR</sequence>
<dbReference type="SUPFAM" id="SSF53383">
    <property type="entry name" value="PLP-dependent transferases"/>
    <property type="match status" value="1"/>
</dbReference>
<dbReference type="STRING" id="1777144.AWB83_02970"/>
<name>A0A158B8P7_9BURK</name>
<dbReference type="Pfam" id="PF00155">
    <property type="entry name" value="Aminotran_1_2"/>
    <property type="match status" value="1"/>
</dbReference>
<dbReference type="InterPro" id="IPR051446">
    <property type="entry name" value="HTH_trans_reg/aminotransferase"/>
</dbReference>
<dbReference type="InterPro" id="IPR015424">
    <property type="entry name" value="PyrdxlP-dep_Trfase"/>
</dbReference>
<dbReference type="AlphaFoldDB" id="A0A158B8P7"/>
<reference evidence="2" key="1">
    <citation type="submission" date="2016-01" db="EMBL/GenBank/DDBJ databases">
        <authorList>
            <person name="Peeters C."/>
        </authorList>
    </citation>
    <scope>NUCLEOTIDE SEQUENCE [LARGE SCALE GENOMIC DNA]</scope>
    <source>
        <strain evidence="2">LMG 29326</strain>
    </source>
</reference>
<organism evidence="2 3">
    <name type="scientific">Caballeronia ptereochthonis</name>
    <dbReference type="NCBI Taxonomy" id="1777144"/>
    <lineage>
        <taxon>Bacteria</taxon>
        <taxon>Pseudomonadati</taxon>
        <taxon>Pseudomonadota</taxon>
        <taxon>Betaproteobacteria</taxon>
        <taxon>Burkholderiales</taxon>
        <taxon>Burkholderiaceae</taxon>
        <taxon>Caballeronia</taxon>
    </lineage>
</organism>
<evidence type="ECO:0000313" key="3">
    <source>
        <dbReference type="Proteomes" id="UP000054978"/>
    </source>
</evidence>
<feature type="domain" description="Aminotransferase class I/classII large" evidence="1">
    <location>
        <begin position="29"/>
        <end position="115"/>
    </location>
</feature>
<protein>
    <submittedName>
        <fullName evidence="2">GntR family transcriptional regulator</fullName>
    </submittedName>
</protein>
<dbReference type="GO" id="GO:0030170">
    <property type="term" value="F:pyridoxal phosphate binding"/>
    <property type="evidence" value="ECO:0007669"/>
    <property type="project" value="InterPro"/>
</dbReference>
<accession>A0A158B8P7</accession>
<evidence type="ECO:0000259" key="1">
    <source>
        <dbReference type="Pfam" id="PF00155"/>
    </source>
</evidence>
<dbReference type="Proteomes" id="UP000054978">
    <property type="component" value="Unassembled WGS sequence"/>
</dbReference>
<dbReference type="PANTHER" id="PTHR46577">
    <property type="entry name" value="HTH-TYPE TRANSCRIPTIONAL REGULATORY PROTEIN GABR"/>
    <property type="match status" value="1"/>
</dbReference>
<gene>
    <name evidence="2" type="ORF">AWB83_02970</name>
</gene>
<dbReference type="PANTHER" id="PTHR46577:SF1">
    <property type="entry name" value="HTH-TYPE TRANSCRIPTIONAL REGULATORY PROTEIN GABR"/>
    <property type="match status" value="1"/>
</dbReference>